<dbReference type="PROSITE" id="PS51257">
    <property type="entry name" value="PROKAR_LIPOPROTEIN"/>
    <property type="match status" value="1"/>
</dbReference>
<proteinExistence type="predicted"/>
<organism evidence="1 2">
    <name type="scientific">Brevibacillus fluminis</name>
    <dbReference type="NCBI Taxonomy" id="511487"/>
    <lineage>
        <taxon>Bacteria</taxon>
        <taxon>Bacillati</taxon>
        <taxon>Bacillota</taxon>
        <taxon>Bacilli</taxon>
        <taxon>Bacillales</taxon>
        <taxon>Paenibacillaceae</taxon>
        <taxon>Brevibacillus</taxon>
    </lineage>
</organism>
<evidence type="ECO:0008006" key="3">
    <source>
        <dbReference type="Google" id="ProtNLM"/>
    </source>
</evidence>
<protein>
    <recommendedName>
        <fullName evidence="3">Lipoprotein</fullName>
    </recommendedName>
</protein>
<dbReference type="Proteomes" id="UP000271031">
    <property type="component" value="Unassembled WGS sequence"/>
</dbReference>
<dbReference type="EMBL" id="RHHQ01000003">
    <property type="protein sequence ID" value="RNB92329.1"/>
    <property type="molecule type" value="Genomic_DNA"/>
</dbReference>
<evidence type="ECO:0000313" key="1">
    <source>
        <dbReference type="EMBL" id="RNB92329.1"/>
    </source>
</evidence>
<accession>A0A3M8DXS8</accession>
<name>A0A3M8DXS8_9BACL</name>
<keyword evidence="2" id="KW-1185">Reference proteome</keyword>
<comment type="caution">
    <text evidence="1">The sequence shown here is derived from an EMBL/GenBank/DDBJ whole genome shotgun (WGS) entry which is preliminary data.</text>
</comment>
<sequence length="250" mass="27807">MDGKKCSLMTRGVHGFLLACLLSGCSVSEGPLERADGDSLVRSEPYQLYQHVTDVKHVMPLAIEAAIPHMPEQIRDSVSKLGVQNLPFQVGKASAYLVTFTDETSKTPLNQVQLVFLKEKDEYGKYGEEFVAITMTEAKVDPFAGLTVAESGVDLFGNKLLVEKAGKDTQLFHHILQTNGGYVSHYYDYDEAANRVSMTTTSANELDFYAHGYLYQINYVVNGNQVDEAVQRRMVELAKQLLTKKEEEPA</sequence>
<evidence type="ECO:0000313" key="2">
    <source>
        <dbReference type="Proteomes" id="UP000271031"/>
    </source>
</evidence>
<reference evidence="1 2" key="1">
    <citation type="submission" date="2018-10" db="EMBL/GenBank/DDBJ databases">
        <title>Phylogenomics of Brevibacillus.</title>
        <authorList>
            <person name="Dunlap C."/>
        </authorList>
    </citation>
    <scope>NUCLEOTIDE SEQUENCE [LARGE SCALE GENOMIC DNA]</scope>
    <source>
        <strain evidence="1 2">JCM 15716</strain>
    </source>
</reference>
<gene>
    <name evidence="1" type="ORF">EDM56_01105</name>
</gene>
<dbReference type="RefSeq" id="WP_122916035.1">
    <property type="nucleotide sequence ID" value="NZ_RHHQ01000003.1"/>
</dbReference>
<dbReference type="OrthoDB" id="2465194at2"/>
<dbReference type="AlphaFoldDB" id="A0A3M8DXS8"/>